<comment type="caution">
    <text evidence="3">The sequence shown here is derived from an EMBL/GenBank/DDBJ whole genome shotgun (WGS) entry which is preliminary data.</text>
</comment>
<feature type="domain" description="MADF" evidence="2">
    <location>
        <begin position="18"/>
        <end position="110"/>
    </location>
</feature>
<evidence type="ECO:0000259" key="2">
    <source>
        <dbReference type="PROSITE" id="PS51029"/>
    </source>
</evidence>
<dbReference type="GO" id="GO:0006357">
    <property type="term" value="P:regulation of transcription by RNA polymerase II"/>
    <property type="evidence" value="ECO:0007669"/>
    <property type="project" value="TreeGrafter"/>
</dbReference>
<dbReference type="InterPro" id="IPR006578">
    <property type="entry name" value="MADF-dom"/>
</dbReference>
<sequence length="287" mass="32291">MNMNMSTPSLTDRIFTERLIEEVKSHPVLYNPRQPGYKDRFTVDAAWKVVADNLGCRAHSAKKRWQNLRGSYSRSMANQNLPSEYGAPSGKKKLQFFMAQQMSFLEPHMQNGINTSHTNSNSSSEWCFSKTEPVWDESSLESAGQDDVQQTTTATLIAHSPGLPTPTPGEDPAESLESTVPPEALGRPAHGGKRTITTNNTWATGTKTKRSFPGPEMGDLFKVEKAARFLEPETNGYEYDSVACYNKDMESLRGLLPHMATLSRRGKRNFLRKTYNLLFEMVEEEEE</sequence>
<reference evidence="3 4" key="1">
    <citation type="submission" date="2019-01" db="EMBL/GenBank/DDBJ databases">
        <title>A draft genome assembly of the solar-powered sea slug Elysia chlorotica.</title>
        <authorList>
            <person name="Cai H."/>
            <person name="Li Q."/>
            <person name="Fang X."/>
            <person name="Li J."/>
            <person name="Curtis N.E."/>
            <person name="Altenburger A."/>
            <person name="Shibata T."/>
            <person name="Feng M."/>
            <person name="Maeda T."/>
            <person name="Schwartz J.A."/>
            <person name="Shigenobu S."/>
            <person name="Lundholm N."/>
            <person name="Nishiyama T."/>
            <person name="Yang H."/>
            <person name="Hasebe M."/>
            <person name="Li S."/>
            <person name="Pierce S.K."/>
            <person name="Wang J."/>
        </authorList>
    </citation>
    <scope>NUCLEOTIDE SEQUENCE [LARGE SCALE GENOMIC DNA]</scope>
    <source>
        <strain evidence="3">EC2010</strain>
        <tissue evidence="3">Whole organism of an adult</tissue>
    </source>
</reference>
<gene>
    <name evidence="3" type="ORF">EGW08_017376</name>
</gene>
<evidence type="ECO:0000256" key="1">
    <source>
        <dbReference type="SAM" id="MobiDB-lite"/>
    </source>
</evidence>
<evidence type="ECO:0000313" key="4">
    <source>
        <dbReference type="Proteomes" id="UP000271974"/>
    </source>
</evidence>
<feature type="non-terminal residue" evidence="3">
    <location>
        <position position="287"/>
    </location>
</feature>
<dbReference type="AlphaFoldDB" id="A0A433SZY6"/>
<dbReference type="PROSITE" id="PS51029">
    <property type="entry name" value="MADF"/>
    <property type="match status" value="1"/>
</dbReference>
<feature type="region of interest" description="Disordered" evidence="1">
    <location>
        <begin position="158"/>
        <end position="178"/>
    </location>
</feature>
<dbReference type="EMBL" id="RQTK01000793">
    <property type="protein sequence ID" value="RUS74852.1"/>
    <property type="molecule type" value="Genomic_DNA"/>
</dbReference>
<proteinExistence type="predicted"/>
<dbReference type="Proteomes" id="UP000271974">
    <property type="component" value="Unassembled WGS sequence"/>
</dbReference>
<dbReference type="Pfam" id="PF10545">
    <property type="entry name" value="MADF_DNA_bdg"/>
    <property type="match status" value="1"/>
</dbReference>
<name>A0A433SZY6_ELYCH</name>
<dbReference type="InterPro" id="IPR039353">
    <property type="entry name" value="TF_Adf1"/>
</dbReference>
<dbReference type="OrthoDB" id="6146570at2759"/>
<dbReference type="GO" id="GO:0005634">
    <property type="term" value="C:nucleus"/>
    <property type="evidence" value="ECO:0007669"/>
    <property type="project" value="TreeGrafter"/>
</dbReference>
<organism evidence="3 4">
    <name type="scientific">Elysia chlorotica</name>
    <name type="common">Eastern emerald elysia</name>
    <name type="synonym">Sea slug</name>
    <dbReference type="NCBI Taxonomy" id="188477"/>
    <lineage>
        <taxon>Eukaryota</taxon>
        <taxon>Metazoa</taxon>
        <taxon>Spiralia</taxon>
        <taxon>Lophotrochozoa</taxon>
        <taxon>Mollusca</taxon>
        <taxon>Gastropoda</taxon>
        <taxon>Heterobranchia</taxon>
        <taxon>Euthyneura</taxon>
        <taxon>Panpulmonata</taxon>
        <taxon>Sacoglossa</taxon>
        <taxon>Placobranchoidea</taxon>
        <taxon>Plakobranchidae</taxon>
        <taxon>Elysia</taxon>
    </lineage>
</organism>
<dbReference type="GO" id="GO:0005667">
    <property type="term" value="C:transcription regulator complex"/>
    <property type="evidence" value="ECO:0007669"/>
    <property type="project" value="TreeGrafter"/>
</dbReference>
<accession>A0A433SZY6</accession>
<dbReference type="PANTHER" id="PTHR12243:SF67">
    <property type="entry name" value="COREPRESSOR OF PANGOLIN, ISOFORM A-RELATED"/>
    <property type="match status" value="1"/>
</dbReference>
<dbReference type="PANTHER" id="PTHR12243">
    <property type="entry name" value="MADF DOMAIN TRANSCRIPTION FACTOR"/>
    <property type="match status" value="1"/>
</dbReference>
<dbReference type="SMART" id="SM00595">
    <property type="entry name" value="MADF"/>
    <property type="match status" value="1"/>
</dbReference>
<protein>
    <recommendedName>
        <fullName evidence="2">MADF domain-containing protein</fullName>
    </recommendedName>
</protein>
<evidence type="ECO:0000313" key="3">
    <source>
        <dbReference type="EMBL" id="RUS74852.1"/>
    </source>
</evidence>
<keyword evidence="4" id="KW-1185">Reference proteome</keyword>